<dbReference type="AlphaFoldDB" id="A0A3D9ZE69"/>
<protein>
    <submittedName>
        <fullName evidence="3">Tetratricopeptide repeat protein</fullName>
    </submittedName>
</protein>
<keyword evidence="4" id="KW-1185">Reference proteome</keyword>
<comment type="caution">
    <text evidence="3">The sequence shown here is derived from an EMBL/GenBank/DDBJ whole genome shotgun (WGS) entry which is preliminary data.</text>
</comment>
<evidence type="ECO:0000313" key="3">
    <source>
        <dbReference type="EMBL" id="REF95537.1"/>
    </source>
</evidence>
<evidence type="ECO:0000256" key="2">
    <source>
        <dbReference type="ARBA" id="ARBA00022803"/>
    </source>
</evidence>
<dbReference type="Pfam" id="PF13181">
    <property type="entry name" value="TPR_8"/>
    <property type="match status" value="1"/>
</dbReference>
<evidence type="ECO:0000256" key="1">
    <source>
        <dbReference type="ARBA" id="ARBA00022737"/>
    </source>
</evidence>
<dbReference type="InterPro" id="IPR050498">
    <property type="entry name" value="Ycf3"/>
</dbReference>
<gene>
    <name evidence="3" type="ORF">DFJ67_1496</name>
</gene>
<dbReference type="PANTHER" id="PTHR44858">
    <property type="entry name" value="TETRATRICOPEPTIDE REPEAT PROTEIN 6"/>
    <property type="match status" value="1"/>
</dbReference>
<reference evidence="3 4" key="1">
    <citation type="submission" date="2018-08" db="EMBL/GenBank/DDBJ databases">
        <title>Sequencing the genomes of 1000 actinobacteria strains.</title>
        <authorList>
            <person name="Klenk H.-P."/>
        </authorList>
    </citation>
    <scope>NUCLEOTIDE SEQUENCE [LARGE SCALE GENOMIC DNA]</scope>
    <source>
        <strain evidence="3 4">DSM 44099</strain>
    </source>
</reference>
<sequence>MRTPLRTVAVVAVATVALLGAGAVFGLRSPAPASQPSAAPATAPDRLAATIARAQNRLRELPRDHETWAALGLAYIEQARVTADPSLYPKAEGALKRSLSVRPDENATALVGLGALANARHEFAAARGFATDALRANPYDADAYGVLADAQTQLGDAAAATTAIQRMLDLRPGLAGYARASYDLEQRGEVASAMELMRRALDAAADPADIAFCRNQLGDLAWSTGDLAAASSEYAAGVAASPSYLALLRGRARVAAAWGDLAAAVTDAGTVASRTPTPDTLMEYAALLRLAGRTDEATRQLTLADAAHRLFVANGGQDDLTGALLALARGDAAAAVPLAAAEWKRRPFAEVADVLGWSLHALGHDAQALPHLRRAVSASPRNASYAYHLAMTLLSLGDHDGALASLRQVRALNPYFSPADGPTAARALSALEARP</sequence>
<dbReference type="SMART" id="SM00028">
    <property type="entry name" value="TPR"/>
    <property type="match status" value="5"/>
</dbReference>
<dbReference type="PANTHER" id="PTHR44858:SF1">
    <property type="entry name" value="UDP-N-ACETYLGLUCOSAMINE--PEPTIDE N-ACETYLGLUCOSAMINYLTRANSFERASE SPINDLY-RELATED"/>
    <property type="match status" value="1"/>
</dbReference>
<dbReference type="InterPro" id="IPR011990">
    <property type="entry name" value="TPR-like_helical_dom_sf"/>
</dbReference>
<accession>A0A3D9ZE69</accession>
<organism evidence="3 4">
    <name type="scientific">Asanoa ferruginea</name>
    <dbReference type="NCBI Taxonomy" id="53367"/>
    <lineage>
        <taxon>Bacteria</taxon>
        <taxon>Bacillati</taxon>
        <taxon>Actinomycetota</taxon>
        <taxon>Actinomycetes</taxon>
        <taxon>Micromonosporales</taxon>
        <taxon>Micromonosporaceae</taxon>
        <taxon>Asanoa</taxon>
    </lineage>
</organism>
<dbReference type="EMBL" id="QUMQ01000001">
    <property type="protein sequence ID" value="REF95537.1"/>
    <property type="molecule type" value="Genomic_DNA"/>
</dbReference>
<dbReference type="SUPFAM" id="SSF48452">
    <property type="entry name" value="TPR-like"/>
    <property type="match status" value="2"/>
</dbReference>
<dbReference type="Gene3D" id="1.25.40.10">
    <property type="entry name" value="Tetratricopeptide repeat domain"/>
    <property type="match status" value="3"/>
</dbReference>
<keyword evidence="2" id="KW-0802">TPR repeat</keyword>
<evidence type="ECO:0000313" key="4">
    <source>
        <dbReference type="Proteomes" id="UP000256913"/>
    </source>
</evidence>
<proteinExistence type="predicted"/>
<dbReference type="OrthoDB" id="5477158at2"/>
<name>A0A3D9ZE69_9ACTN</name>
<dbReference type="RefSeq" id="WP_116067201.1">
    <property type="nucleotide sequence ID" value="NZ_BONB01000006.1"/>
</dbReference>
<keyword evidence="1" id="KW-0677">Repeat</keyword>
<dbReference type="Proteomes" id="UP000256913">
    <property type="component" value="Unassembled WGS sequence"/>
</dbReference>
<dbReference type="InterPro" id="IPR019734">
    <property type="entry name" value="TPR_rpt"/>
</dbReference>